<dbReference type="InterPro" id="IPR018392">
    <property type="entry name" value="LysM"/>
</dbReference>
<dbReference type="Proteomes" id="UP000694853">
    <property type="component" value="Unplaced"/>
</dbReference>
<dbReference type="Gene3D" id="1.10.510.10">
    <property type="entry name" value="Transferase(Phosphotransferase) domain 1"/>
    <property type="match status" value="2"/>
</dbReference>
<dbReference type="InterPro" id="IPR011009">
    <property type="entry name" value="Kinase-like_dom_sf"/>
</dbReference>
<accession>A0A8B8KTZ7</accession>
<dbReference type="Gene3D" id="3.10.350.10">
    <property type="entry name" value="LysM domain"/>
    <property type="match status" value="1"/>
</dbReference>
<dbReference type="Pfam" id="PF23446">
    <property type="entry name" value="LysM1_NFP_LYK"/>
    <property type="match status" value="1"/>
</dbReference>
<dbReference type="SUPFAM" id="SSF56112">
    <property type="entry name" value="Protein kinase-like (PK-like)"/>
    <property type="match status" value="1"/>
</dbReference>
<evidence type="ECO:0000256" key="1">
    <source>
        <dbReference type="SAM" id="Phobius"/>
    </source>
</evidence>
<gene>
    <name evidence="6" type="primary">LOC113858821</name>
</gene>
<dbReference type="GO" id="GO:0004672">
    <property type="term" value="F:protein kinase activity"/>
    <property type="evidence" value="ECO:0007669"/>
    <property type="project" value="InterPro"/>
</dbReference>
<proteinExistence type="predicted"/>
<dbReference type="PROSITE" id="PS00109">
    <property type="entry name" value="PROTEIN_KINASE_TYR"/>
    <property type="match status" value="1"/>
</dbReference>
<dbReference type="PANTHER" id="PTHR45927">
    <property type="entry name" value="LYSM-DOMAIN RECEPTOR-LIKE KINASE-RELATED"/>
    <property type="match status" value="1"/>
</dbReference>
<dbReference type="Pfam" id="PF07714">
    <property type="entry name" value="PK_Tyr_Ser-Thr"/>
    <property type="match status" value="1"/>
</dbReference>
<dbReference type="OrthoDB" id="1668230at2759"/>
<dbReference type="InterPro" id="IPR059144">
    <property type="entry name" value="NFP_LysM3"/>
</dbReference>
<dbReference type="PROSITE" id="PS50011">
    <property type="entry name" value="PROTEIN_KINASE_DOM"/>
    <property type="match status" value="1"/>
</dbReference>
<keyword evidence="1" id="KW-0472">Membrane</keyword>
<feature type="domain" description="Protein kinase" evidence="3">
    <location>
        <begin position="285"/>
        <end position="565"/>
    </location>
</feature>
<evidence type="ECO:0000313" key="6">
    <source>
        <dbReference type="RefSeq" id="XP_027347386.1"/>
    </source>
</evidence>
<keyword evidence="5" id="KW-1185">Reference proteome</keyword>
<dbReference type="InterPro" id="IPR001245">
    <property type="entry name" value="Ser-Thr/Tyr_kinase_cat_dom"/>
</dbReference>
<keyword evidence="2" id="KW-0732">Signal</keyword>
<protein>
    <submittedName>
        <fullName evidence="6">Serine/threonine receptor-like kinase NFP</fullName>
    </submittedName>
</protein>
<keyword evidence="1" id="KW-1133">Transmembrane helix</keyword>
<dbReference type="InterPro" id="IPR036779">
    <property type="entry name" value="LysM_dom_sf"/>
</dbReference>
<dbReference type="AlphaFoldDB" id="A0A8B8KTZ7"/>
<dbReference type="Pfam" id="PF23462">
    <property type="entry name" value="LysM3_NFP"/>
    <property type="match status" value="1"/>
</dbReference>
<reference evidence="6" key="2">
    <citation type="submission" date="2025-08" db="UniProtKB">
        <authorList>
            <consortium name="RefSeq"/>
        </authorList>
    </citation>
    <scope>IDENTIFICATION</scope>
    <source>
        <tissue evidence="6">Young leaves</tissue>
    </source>
</reference>
<dbReference type="Pfam" id="PF23457">
    <property type="entry name" value="LysM2_NFP"/>
    <property type="match status" value="1"/>
</dbReference>
<dbReference type="RefSeq" id="XP_027347386.1">
    <property type="nucleotide sequence ID" value="XM_027491585.1"/>
</dbReference>
<evidence type="ECO:0000313" key="5">
    <source>
        <dbReference type="Proteomes" id="UP000694853"/>
    </source>
</evidence>
<keyword evidence="1" id="KW-0812">Transmembrane</keyword>
<reference evidence="5" key="1">
    <citation type="journal article" date="2019" name="Toxins">
        <title>Detection of Abrin-Like and Prepropulchellin-Like Toxin Genes and Transcripts Using Whole Genome Sequencing and Full-Length Transcript Sequencing of Abrus precatorius.</title>
        <authorList>
            <person name="Hovde B.T."/>
            <person name="Daligault H.E."/>
            <person name="Hanschen E.R."/>
            <person name="Kunde Y.A."/>
            <person name="Johnson M.B."/>
            <person name="Starkenburg S.R."/>
            <person name="Johnson S.L."/>
        </authorList>
    </citation>
    <scope>NUCLEOTIDE SEQUENCE [LARGE SCALE GENOMIC DNA]</scope>
</reference>
<dbReference type="PANTHER" id="PTHR45927:SF2">
    <property type="entry name" value="SERINE_THREONINE RECEPTOR-LIKE KINASE NFP"/>
    <property type="match status" value="1"/>
</dbReference>
<feature type="chain" id="PRO_5034176462" evidence="2">
    <location>
        <begin position="26"/>
        <end position="596"/>
    </location>
</feature>
<dbReference type="GO" id="GO:0005886">
    <property type="term" value="C:plasma membrane"/>
    <property type="evidence" value="ECO:0007669"/>
    <property type="project" value="UniProtKB-ARBA"/>
</dbReference>
<dbReference type="PROSITE" id="PS51782">
    <property type="entry name" value="LYSM"/>
    <property type="match status" value="1"/>
</dbReference>
<sequence>MAFFFLSYHTLFLALMFFTTTHILAQLPLTNGTNFSCPVNSIPSCDTYVAYFAQSPNFLTLTSISDIFDTSPLSIARASNMKSEYEDLIPGQLLLVPVNCSCNGNLSFATISHEIRQGDSYYSLSTTSYENLTTWEKVKDLNPHLDPYQLHAGIKIVIPLFCKCSSRYHLDKGIEYLITYVWQQNDNVTLVAAKFGASPVDIITENNISQNFNVATNLPVFIPVTQLPALSQIYSPHERKGSNHLSIVIISIGVSIVLFTLLLLVYVYCLRKKKTSSENRSGPSVETADKLISGVSCYVSKPTMYEVGVIMEATMNLNEQCRIGESMYMAKMDGQVLAVKKVKEDVTKEVMILQKVNHANLVKLTGVSLGNDGNFFLVYEYAENGSLHNWLFSKSSNVSSSMGFLNWSQRISIAIDVAMGLQYLHEHIQPCIVHMDITTSNILLDSNFKAKIANFSAARTSTNPMITKLDVFGYGMVLLELLTGKESLANNENGELAMVWSKVKGIFDQEVKREERFRKLMDPMLGEFYSLDDALSIAFWAVNCTAEKPLSRPTMGEVVLSLSLLTQHSPSTLERSWTHGLEVEVTRTLLTPVTAR</sequence>
<evidence type="ECO:0000256" key="2">
    <source>
        <dbReference type="SAM" id="SignalP"/>
    </source>
</evidence>
<feature type="transmembrane region" description="Helical" evidence="1">
    <location>
        <begin position="245"/>
        <end position="270"/>
    </location>
</feature>
<dbReference type="InterPro" id="IPR056561">
    <property type="entry name" value="NFP_LYK_LysM1"/>
</dbReference>
<dbReference type="KEGG" id="aprc:113858821"/>
<feature type="domain" description="LysM" evidence="4">
    <location>
        <begin position="111"/>
        <end position="158"/>
    </location>
</feature>
<evidence type="ECO:0000259" key="3">
    <source>
        <dbReference type="PROSITE" id="PS50011"/>
    </source>
</evidence>
<dbReference type="GO" id="GO:0005524">
    <property type="term" value="F:ATP binding"/>
    <property type="evidence" value="ECO:0007669"/>
    <property type="project" value="InterPro"/>
</dbReference>
<organism evidence="5 6">
    <name type="scientific">Abrus precatorius</name>
    <name type="common">Indian licorice</name>
    <name type="synonym">Glycine abrus</name>
    <dbReference type="NCBI Taxonomy" id="3816"/>
    <lineage>
        <taxon>Eukaryota</taxon>
        <taxon>Viridiplantae</taxon>
        <taxon>Streptophyta</taxon>
        <taxon>Embryophyta</taxon>
        <taxon>Tracheophyta</taxon>
        <taxon>Spermatophyta</taxon>
        <taxon>Magnoliopsida</taxon>
        <taxon>eudicotyledons</taxon>
        <taxon>Gunneridae</taxon>
        <taxon>Pentapetalae</taxon>
        <taxon>rosids</taxon>
        <taxon>fabids</taxon>
        <taxon>Fabales</taxon>
        <taxon>Fabaceae</taxon>
        <taxon>Papilionoideae</taxon>
        <taxon>50 kb inversion clade</taxon>
        <taxon>NPAAA clade</taxon>
        <taxon>indigoferoid/millettioid clade</taxon>
        <taxon>Abreae</taxon>
        <taxon>Abrus</taxon>
    </lineage>
</organism>
<dbReference type="InterPro" id="IPR052611">
    <property type="entry name" value="Plant_RLK_LysM"/>
</dbReference>
<dbReference type="InterPro" id="IPR059143">
    <property type="entry name" value="NFP_LysM2"/>
</dbReference>
<dbReference type="GeneID" id="113858821"/>
<evidence type="ECO:0000259" key="4">
    <source>
        <dbReference type="PROSITE" id="PS51782"/>
    </source>
</evidence>
<dbReference type="InterPro" id="IPR000719">
    <property type="entry name" value="Prot_kinase_dom"/>
</dbReference>
<dbReference type="Gene3D" id="3.30.200.20">
    <property type="entry name" value="Phosphorylase Kinase, domain 1"/>
    <property type="match status" value="1"/>
</dbReference>
<name>A0A8B8KTZ7_ABRPR</name>
<dbReference type="SMART" id="SM00257">
    <property type="entry name" value="LysM"/>
    <property type="match status" value="2"/>
</dbReference>
<dbReference type="InterPro" id="IPR008266">
    <property type="entry name" value="Tyr_kinase_AS"/>
</dbReference>
<feature type="signal peptide" evidence="2">
    <location>
        <begin position="1"/>
        <end position="25"/>
    </location>
</feature>